<dbReference type="KEGG" id="nmv:NITMOv2_1325"/>
<dbReference type="Gene3D" id="2.130.10.10">
    <property type="entry name" value="YVTN repeat-like/Quinoprotein amine dehydrogenase"/>
    <property type="match status" value="1"/>
</dbReference>
<dbReference type="Proteomes" id="UP000069205">
    <property type="component" value="Chromosome"/>
</dbReference>
<accession>A0A0K2G9X6</accession>
<sequence length="269" mass="29243">MPPTYSNSFRRSLLLLGGAAWAIGLFSPPVFSAALEDQDEAKGTMVAAGFGYQIGDVSTITVKVYDAASGDVLSDDTFELNVKDGETGSAQERIFAGGVGLGATDLSHFMLRVYDARTGRFQWEGELNLRPNGGNGGTQTVSTVVPRRATVTKVHAVETPARHPLFVLRALDPATGGLVWQDEFSADSTRFPTIERIVHRPRPVAGDSADVSRTFDFRIRMLDGGSVLWEDLFAQEEAEEESHEAADDHASMLPVWPRLLEPESAPQHL</sequence>
<proteinExistence type="predicted"/>
<evidence type="ECO:0000313" key="1">
    <source>
        <dbReference type="EMBL" id="ALA57753.1"/>
    </source>
</evidence>
<reference evidence="1 2" key="1">
    <citation type="journal article" date="2015" name="Proc. Natl. Acad. Sci. U.S.A.">
        <title>Expanded metabolic versatility of ubiquitous nitrite-oxidizing bacteria from the genus Nitrospira.</title>
        <authorList>
            <person name="Koch H."/>
            <person name="Lucker S."/>
            <person name="Albertsen M."/>
            <person name="Kitzinger K."/>
            <person name="Herbold C."/>
            <person name="Spieck E."/>
            <person name="Nielsen P.H."/>
            <person name="Wagner M."/>
            <person name="Daims H."/>
        </authorList>
    </citation>
    <scope>NUCLEOTIDE SEQUENCE [LARGE SCALE GENOMIC DNA]</scope>
    <source>
        <strain evidence="1 2">NSP M-1</strain>
    </source>
</reference>
<dbReference type="AlphaFoldDB" id="A0A0K2G9X6"/>
<dbReference type="PATRIC" id="fig|42253.5.peg.1304"/>
<dbReference type="EMBL" id="CP011801">
    <property type="protein sequence ID" value="ALA57753.1"/>
    <property type="molecule type" value="Genomic_DNA"/>
</dbReference>
<dbReference type="STRING" id="42253.NITMOv2_1325"/>
<dbReference type="OrthoDB" id="9791690at2"/>
<name>A0A0K2G9X6_NITMO</name>
<organism evidence="1 2">
    <name type="scientific">Nitrospira moscoviensis</name>
    <dbReference type="NCBI Taxonomy" id="42253"/>
    <lineage>
        <taxon>Bacteria</taxon>
        <taxon>Pseudomonadati</taxon>
        <taxon>Nitrospirota</taxon>
        <taxon>Nitrospiria</taxon>
        <taxon>Nitrospirales</taxon>
        <taxon>Nitrospiraceae</taxon>
        <taxon>Nitrospira</taxon>
    </lineage>
</organism>
<dbReference type="RefSeq" id="WP_053379031.1">
    <property type="nucleotide sequence ID" value="NZ_CP011801.1"/>
</dbReference>
<protein>
    <submittedName>
        <fullName evidence="1">Uncharacterized protein</fullName>
    </submittedName>
</protein>
<keyword evidence="2" id="KW-1185">Reference proteome</keyword>
<gene>
    <name evidence="1" type="ORF">NITMOv2_1325</name>
</gene>
<dbReference type="InterPro" id="IPR015943">
    <property type="entry name" value="WD40/YVTN_repeat-like_dom_sf"/>
</dbReference>
<evidence type="ECO:0000313" key="2">
    <source>
        <dbReference type="Proteomes" id="UP000069205"/>
    </source>
</evidence>